<name>A0ABD1KX31_9TELE</name>
<evidence type="ECO:0000313" key="4">
    <source>
        <dbReference type="Proteomes" id="UP001591681"/>
    </source>
</evidence>
<evidence type="ECO:0000313" key="3">
    <source>
        <dbReference type="EMBL" id="KAL2103712.1"/>
    </source>
</evidence>
<dbReference type="InterPro" id="IPR051176">
    <property type="entry name" value="Cent_Immune-Sig_Mod"/>
</dbReference>
<evidence type="ECO:0000256" key="2">
    <source>
        <dbReference type="SAM" id="Phobius"/>
    </source>
</evidence>
<evidence type="ECO:0008006" key="5">
    <source>
        <dbReference type="Google" id="ProtNLM"/>
    </source>
</evidence>
<keyword evidence="4" id="KW-1185">Reference proteome</keyword>
<sequence>MWLLEREYDIKVEQRAVRDEHLRDQHNRTACRSPSREADVLWFKQEQRHKRQLEFARRRPTTTTTVADEGGEASRFRVPVVRRSPGTRLGPPPARGTLTSTRRLLITQGDMGIPKDDVKSTSKSTCTGQVRSCVKGSDFAAKQAHLNLISTVRMQVHQTRTISSKKERVILGGIDNQKTQQTAGIQTEPGVVTVKEDDVLLLTDYLQEALNREAALRMKLTALQRSTATLLHSSEYLWKSRCSEDQLRSQIKALESQLQLCMKGLPQDDVKGLLVDMERRRGEREKGALLTTQKAAEQRAEAAAKIQNLQEAPQAASAESSGWQSQCKEVCASCTELRRGQDACTEQLQQLRSQLELCQGRECDLGQQLQGAQQTNKELRYRLSQLEGHKRALSTQLQEARDTLTSEEDHVADRLCATEKRLQMKEKECMELQAQLEALELESRSYQSSVMQCREELRQLRNQSSRKTSCGSWLVFVLLLFVFGAALVVGLCLYYPIIADYLQNVYLCLQQHMEDYLLSLASPHSSACFRPI</sequence>
<feature type="coiled-coil region" evidence="1">
    <location>
        <begin position="369"/>
        <end position="463"/>
    </location>
</feature>
<dbReference type="CDD" id="cd21912">
    <property type="entry name" value="CC1_T3JAM"/>
    <property type="match status" value="1"/>
</dbReference>
<dbReference type="AlphaFoldDB" id="A0ABD1KX31"/>
<comment type="caution">
    <text evidence="3">The sequence shown here is derived from an EMBL/GenBank/DDBJ whole genome shotgun (WGS) entry which is preliminary data.</text>
</comment>
<keyword evidence="2" id="KW-1133">Transmembrane helix</keyword>
<organism evidence="3 4">
    <name type="scientific">Coilia grayii</name>
    <name type="common">Gray's grenadier anchovy</name>
    <dbReference type="NCBI Taxonomy" id="363190"/>
    <lineage>
        <taxon>Eukaryota</taxon>
        <taxon>Metazoa</taxon>
        <taxon>Chordata</taxon>
        <taxon>Craniata</taxon>
        <taxon>Vertebrata</taxon>
        <taxon>Euteleostomi</taxon>
        <taxon>Actinopterygii</taxon>
        <taxon>Neopterygii</taxon>
        <taxon>Teleostei</taxon>
        <taxon>Clupei</taxon>
        <taxon>Clupeiformes</taxon>
        <taxon>Clupeoidei</taxon>
        <taxon>Engraulidae</taxon>
        <taxon>Coilinae</taxon>
        <taxon>Coilia</taxon>
    </lineage>
</organism>
<evidence type="ECO:0000256" key="1">
    <source>
        <dbReference type="SAM" id="Coils"/>
    </source>
</evidence>
<dbReference type="PANTHER" id="PTHR15715">
    <property type="entry name" value="CENTROSOMAL PROTEIN OF 170 KDA"/>
    <property type="match status" value="1"/>
</dbReference>
<dbReference type="EMBL" id="JBHFQA010000001">
    <property type="protein sequence ID" value="KAL2103712.1"/>
    <property type="molecule type" value="Genomic_DNA"/>
</dbReference>
<feature type="transmembrane region" description="Helical" evidence="2">
    <location>
        <begin position="473"/>
        <end position="495"/>
    </location>
</feature>
<keyword evidence="2" id="KW-0472">Membrane</keyword>
<accession>A0ABD1KX31</accession>
<keyword evidence="2" id="KW-0812">Transmembrane</keyword>
<gene>
    <name evidence="3" type="ORF">ACEWY4_000580</name>
</gene>
<dbReference type="PANTHER" id="PTHR15715:SF21">
    <property type="entry name" value="TRAF3-INTERACTING JNK-ACTIVATING MODULATOR"/>
    <property type="match status" value="1"/>
</dbReference>
<reference evidence="3 4" key="1">
    <citation type="submission" date="2024-09" db="EMBL/GenBank/DDBJ databases">
        <title>A chromosome-level genome assembly of Gray's grenadier anchovy, Coilia grayii.</title>
        <authorList>
            <person name="Fu Z."/>
        </authorList>
    </citation>
    <scope>NUCLEOTIDE SEQUENCE [LARGE SCALE GENOMIC DNA]</scope>
    <source>
        <strain evidence="3">G4</strain>
        <tissue evidence="3">Muscle</tissue>
    </source>
</reference>
<protein>
    <recommendedName>
        <fullName evidence="5">TRAF3 interacting protein 3</fullName>
    </recommendedName>
</protein>
<proteinExistence type="predicted"/>
<keyword evidence="1" id="KW-0175">Coiled coil</keyword>
<dbReference type="Proteomes" id="UP001591681">
    <property type="component" value="Unassembled WGS sequence"/>
</dbReference>